<sequence>MLFGQAKERAAIPKPVTVHSLRYSFATHLLEAGTDLRGHSKSSWSSGLSNNRTLHACQ</sequence>
<gene>
    <name evidence="3" type="ORF">LQV63_24880</name>
</gene>
<evidence type="ECO:0000256" key="2">
    <source>
        <dbReference type="SAM" id="MobiDB-lite"/>
    </source>
</evidence>
<evidence type="ECO:0000313" key="4">
    <source>
        <dbReference type="Proteomes" id="UP001199916"/>
    </source>
</evidence>
<name>A0ABS8YMU1_9BACL</name>
<evidence type="ECO:0000256" key="1">
    <source>
        <dbReference type="ARBA" id="ARBA00023172"/>
    </source>
</evidence>
<evidence type="ECO:0000313" key="3">
    <source>
        <dbReference type="EMBL" id="MCE5172514.1"/>
    </source>
</evidence>
<organism evidence="3 4">
    <name type="scientific">Paenibacillus profundus</name>
    <dbReference type="NCBI Taxonomy" id="1173085"/>
    <lineage>
        <taxon>Bacteria</taxon>
        <taxon>Bacillati</taxon>
        <taxon>Bacillota</taxon>
        <taxon>Bacilli</taxon>
        <taxon>Bacillales</taxon>
        <taxon>Paenibacillaceae</taxon>
        <taxon>Paenibacillus</taxon>
    </lineage>
</organism>
<dbReference type="Gene3D" id="1.10.443.10">
    <property type="entry name" value="Intergrase catalytic core"/>
    <property type="match status" value="1"/>
</dbReference>
<dbReference type="Proteomes" id="UP001199916">
    <property type="component" value="Unassembled WGS sequence"/>
</dbReference>
<dbReference type="SUPFAM" id="SSF56349">
    <property type="entry name" value="DNA breaking-rejoining enzymes"/>
    <property type="match status" value="1"/>
</dbReference>
<keyword evidence="4" id="KW-1185">Reference proteome</keyword>
<comment type="caution">
    <text evidence="3">The sequence shown here is derived from an EMBL/GenBank/DDBJ whole genome shotgun (WGS) entry which is preliminary data.</text>
</comment>
<protein>
    <submittedName>
        <fullName evidence="3">Tyrosine-type recombinase/integrase</fullName>
    </submittedName>
</protein>
<dbReference type="InterPro" id="IPR013762">
    <property type="entry name" value="Integrase-like_cat_sf"/>
</dbReference>
<accession>A0ABS8YMU1</accession>
<dbReference type="InterPro" id="IPR011010">
    <property type="entry name" value="DNA_brk_join_enz"/>
</dbReference>
<keyword evidence="1" id="KW-0233">DNA recombination</keyword>
<proteinExistence type="predicted"/>
<feature type="region of interest" description="Disordered" evidence="2">
    <location>
        <begin position="37"/>
        <end position="58"/>
    </location>
</feature>
<dbReference type="EMBL" id="JAJNBZ010000030">
    <property type="protein sequence ID" value="MCE5172514.1"/>
    <property type="molecule type" value="Genomic_DNA"/>
</dbReference>
<reference evidence="3 4" key="1">
    <citation type="submission" date="2021-11" db="EMBL/GenBank/DDBJ databases">
        <title>Draft genome sequence of Paenibacillus profundus YoMME, a new Gram-positive bacteria with exoelectrogenic properties.</title>
        <authorList>
            <person name="Hubenova Y."/>
            <person name="Hubenova E."/>
            <person name="Manasiev Y."/>
            <person name="Peykov S."/>
            <person name="Mitov M."/>
        </authorList>
    </citation>
    <scope>NUCLEOTIDE SEQUENCE [LARGE SCALE GENOMIC DNA]</scope>
    <source>
        <strain evidence="3 4">YoMME</strain>
    </source>
</reference>